<protein>
    <submittedName>
        <fullName evidence="3">Putative membrane protein</fullName>
    </submittedName>
</protein>
<accession>A0A7W8WZR9</accession>
<dbReference type="Pfam" id="PF13828">
    <property type="entry name" value="DUF4190"/>
    <property type="match status" value="1"/>
</dbReference>
<evidence type="ECO:0000259" key="2">
    <source>
        <dbReference type="Pfam" id="PF13828"/>
    </source>
</evidence>
<proteinExistence type="predicted"/>
<name>A0A7W8WZR9_9MICC</name>
<reference evidence="3 4" key="1">
    <citation type="submission" date="2020-08" db="EMBL/GenBank/DDBJ databases">
        <title>Sequencing the genomes of 1000 actinobacteria strains.</title>
        <authorList>
            <person name="Klenk H.-P."/>
        </authorList>
    </citation>
    <scope>NUCLEOTIDE SEQUENCE [LARGE SCALE GENOMIC DNA]</scope>
    <source>
        <strain evidence="3 4">DSM 105783</strain>
    </source>
</reference>
<organism evidence="3 4">
    <name type="scientific">Neomicrococcus aestuarii</name>
    <dbReference type="NCBI Taxonomy" id="556325"/>
    <lineage>
        <taxon>Bacteria</taxon>
        <taxon>Bacillati</taxon>
        <taxon>Actinomycetota</taxon>
        <taxon>Actinomycetes</taxon>
        <taxon>Micrococcales</taxon>
        <taxon>Micrococcaceae</taxon>
        <taxon>Neomicrococcus</taxon>
    </lineage>
</organism>
<evidence type="ECO:0000313" key="4">
    <source>
        <dbReference type="Proteomes" id="UP000580797"/>
    </source>
</evidence>
<feature type="transmembrane region" description="Helical" evidence="1">
    <location>
        <begin position="48"/>
        <end position="74"/>
    </location>
</feature>
<keyword evidence="1" id="KW-0812">Transmembrane</keyword>
<evidence type="ECO:0000313" key="3">
    <source>
        <dbReference type="EMBL" id="MBB5512600.1"/>
    </source>
</evidence>
<evidence type="ECO:0000256" key="1">
    <source>
        <dbReference type="SAM" id="Phobius"/>
    </source>
</evidence>
<dbReference type="Proteomes" id="UP000580797">
    <property type="component" value="Unassembled WGS sequence"/>
</dbReference>
<keyword evidence="1" id="KW-1133">Transmembrane helix</keyword>
<comment type="caution">
    <text evidence="3">The sequence shown here is derived from an EMBL/GenBank/DDBJ whole genome shotgun (WGS) entry which is preliminary data.</text>
</comment>
<keyword evidence="1" id="KW-0472">Membrane</keyword>
<feature type="domain" description="DUF4190" evidence="2">
    <location>
        <begin position="14"/>
        <end position="67"/>
    </location>
</feature>
<sequence>MSTTPPAQYQTNGLAIAALVLAIIVPVVGLVLGYVARGQIQRDGSQGAGLAQAAIVIGWVFVAIWAVSFLLLMMTVVGASA</sequence>
<dbReference type="EMBL" id="JACHDR010000001">
    <property type="protein sequence ID" value="MBB5512600.1"/>
    <property type="molecule type" value="Genomic_DNA"/>
</dbReference>
<gene>
    <name evidence="3" type="ORF">HD598_001287</name>
</gene>
<dbReference type="AlphaFoldDB" id="A0A7W8WZR9"/>
<dbReference type="InterPro" id="IPR025241">
    <property type="entry name" value="DUF4190"/>
</dbReference>
<feature type="transmembrane region" description="Helical" evidence="1">
    <location>
        <begin position="12"/>
        <end position="36"/>
    </location>
</feature>
<dbReference type="RefSeq" id="WP_183664624.1">
    <property type="nucleotide sequence ID" value="NZ_BAAARH010000001.1"/>
</dbReference>